<comment type="caution">
    <text evidence="1">The sequence shown here is derived from an EMBL/GenBank/DDBJ whole genome shotgun (WGS) entry which is preliminary data.</text>
</comment>
<dbReference type="EMBL" id="JAGYPN010000001">
    <property type="protein sequence ID" value="MBS4221539.1"/>
    <property type="molecule type" value="Genomic_DNA"/>
</dbReference>
<dbReference type="RefSeq" id="WP_213096555.1">
    <property type="nucleotide sequence ID" value="NZ_JAGYPH010000001.1"/>
</dbReference>
<reference evidence="1 2" key="1">
    <citation type="submission" date="2021-05" db="EMBL/GenBank/DDBJ databases">
        <title>Novel Bacillus species.</title>
        <authorList>
            <person name="Liu G."/>
        </authorList>
    </citation>
    <scope>NUCLEOTIDE SEQUENCE [LARGE SCALE GENOMIC DNA]</scope>
    <source>
        <strain evidence="1 2">FJAT-49682</strain>
    </source>
</reference>
<dbReference type="AlphaFoldDB" id="A0A942UP85"/>
<evidence type="ECO:0000313" key="2">
    <source>
        <dbReference type="Proteomes" id="UP000676456"/>
    </source>
</evidence>
<accession>A0A942UP85</accession>
<proteinExistence type="predicted"/>
<name>A0A942UP85_9BACI</name>
<keyword evidence="2" id="KW-1185">Reference proteome</keyword>
<dbReference type="Proteomes" id="UP000676456">
    <property type="component" value="Unassembled WGS sequence"/>
</dbReference>
<sequence>MLTYRDVLKLYPETRGIKEEHISFGSIALNSSSTQLKGLYFGTAADLDLGAAIANGAIAAIWPKEISLPAYTPNHFPVFFAHDSIEAMVVVVRKYTNKITLEKREDLTNMILSKQDLQNEKIYNEIHMLLDGMQPETKKGRKQK</sequence>
<evidence type="ECO:0000313" key="1">
    <source>
        <dbReference type="EMBL" id="MBS4221539.1"/>
    </source>
</evidence>
<gene>
    <name evidence="1" type="ORF">KHA91_02055</name>
</gene>
<protein>
    <submittedName>
        <fullName evidence="1">Uncharacterized protein</fullName>
    </submittedName>
</protein>
<organism evidence="1 2">
    <name type="scientific">Lederbergia citrea</name>
    <dbReference type="NCBI Taxonomy" id="2833581"/>
    <lineage>
        <taxon>Bacteria</taxon>
        <taxon>Bacillati</taxon>
        <taxon>Bacillota</taxon>
        <taxon>Bacilli</taxon>
        <taxon>Bacillales</taxon>
        <taxon>Bacillaceae</taxon>
        <taxon>Lederbergia</taxon>
    </lineage>
</organism>